<dbReference type="Proteomes" id="UP000298652">
    <property type="component" value="Chromosome 5"/>
</dbReference>
<evidence type="ECO:0000313" key="2">
    <source>
        <dbReference type="EMBL" id="TKW18486.1"/>
    </source>
</evidence>
<feature type="compositionally biased region" description="Low complexity" evidence="1">
    <location>
        <begin position="180"/>
        <end position="232"/>
    </location>
</feature>
<reference evidence="2" key="1">
    <citation type="submission" date="2019-03" db="EMBL/GenBank/DDBJ databases">
        <title>WGS assembly of Setaria viridis.</title>
        <authorList>
            <person name="Huang P."/>
            <person name="Jenkins J."/>
            <person name="Grimwood J."/>
            <person name="Barry K."/>
            <person name="Healey A."/>
            <person name="Mamidi S."/>
            <person name="Sreedasyam A."/>
            <person name="Shu S."/>
            <person name="Feldman M."/>
            <person name="Wu J."/>
            <person name="Yu Y."/>
            <person name="Chen C."/>
            <person name="Johnson J."/>
            <person name="Rokhsar D."/>
            <person name="Baxter I."/>
            <person name="Schmutz J."/>
            <person name="Brutnell T."/>
            <person name="Kellogg E."/>
        </authorList>
    </citation>
    <scope>NUCLEOTIDE SEQUENCE [LARGE SCALE GENOMIC DNA]</scope>
</reference>
<proteinExistence type="predicted"/>
<feature type="compositionally biased region" description="Low complexity" evidence="1">
    <location>
        <begin position="119"/>
        <end position="133"/>
    </location>
</feature>
<organism evidence="2 3">
    <name type="scientific">Setaria viridis</name>
    <name type="common">Green bristlegrass</name>
    <name type="synonym">Setaria italica subsp. viridis</name>
    <dbReference type="NCBI Taxonomy" id="4556"/>
    <lineage>
        <taxon>Eukaryota</taxon>
        <taxon>Viridiplantae</taxon>
        <taxon>Streptophyta</taxon>
        <taxon>Embryophyta</taxon>
        <taxon>Tracheophyta</taxon>
        <taxon>Spermatophyta</taxon>
        <taxon>Magnoliopsida</taxon>
        <taxon>Liliopsida</taxon>
        <taxon>Poales</taxon>
        <taxon>Poaceae</taxon>
        <taxon>PACMAD clade</taxon>
        <taxon>Panicoideae</taxon>
        <taxon>Panicodae</taxon>
        <taxon>Paniceae</taxon>
        <taxon>Cenchrinae</taxon>
        <taxon>Setaria</taxon>
    </lineage>
</organism>
<evidence type="ECO:0000313" key="3">
    <source>
        <dbReference type="Proteomes" id="UP000298652"/>
    </source>
</evidence>
<protein>
    <submittedName>
        <fullName evidence="2">Uncharacterized protein</fullName>
    </submittedName>
</protein>
<feature type="compositionally biased region" description="Pro residues" evidence="1">
    <location>
        <begin position="61"/>
        <end position="90"/>
    </location>
</feature>
<dbReference type="Gramene" id="TKW18486">
    <property type="protein sequence ID" value="TKW18486"/>
    <property type="gene ID" value="SEVIR_5G433601v2"/>
</dbReference>
<feature type="region of interest" description="Disordered" evidence="1">
    <location>
        <begin position="165"/>
        <end position="232"/>
    </location>
</feature>
<evidence type="ECO:0000256" key="1">
    <source>
        <dbReference type="SAM" id="MobiDB-lite"/>
    </source>
</evidence>
<feature type="compositionally biased region" description="Polar residues" evidence="1">
    <location>
        <begin position="92"/>
        <end position="107"/>
    </location>
</feature>
<sequence>MPSTLATPRDHDASWCVCARGDDEAHFQIQISHPEPAALAFSEKKPRQARRPSPFHIFTSLPPPASFPLPIPPSNPTPPPPSTSLPPPSIHPTRSSLTPNPRCNSAPRQPRTKTLAEQPCPSSSRSSCFCSSPRPRPPAAPRHRERRLLGGGWCRWPRRRGSWARWRSGSTTRGGGLGGASSSARPAPAAAGTGTPASSRPAATPSTATSPTAPSGTAPSCPSPATASDATSDAAAQLLLSPAGFIKLVRVRVERVG</sequence>
<dbReference type="AlphaFoldDB" id="A0A4V6D7J0"/>
<feature type="region of interest" description="Disordered" evidence="1">
    <location>
        <begin position="35"/>
        <end position="145"/>
    </location>
</feature>
<keyword evidence="3" id="KW-1185">Reference proteome</keyword>
<gene>
    <name evidence="2" type="ORF">SEVIR_5G433601v2</name>
</gene>
<name>A0A4V6D7J0_SETVI</name>
<dbReference type="EMBL" id="CM016556">
    <property type="protein sequence ID" value="TKW18486.1"/>
    <property type="molecule type" value="Genomic_DNA"/>
</dbReference>
<accession>A0A4V6D7J0</accession>